<feature type="region of interest" description="Disordered" evidence="1">
    <location>
        <begin position="20"/>
        <end position="39"/>
    </location>
</feature>
<evidence type="ECO:0000313" key="3">
    <source>
        <dbReference type="EMBL" id="WEX91120.1"/>
    </source>
</evidence>
<dbReference type="InterPro" id="IPR043824">
    <property type="entry name" value="DUF5801"/>
</dbReference>
<dbReference type="EMBL" id="CP120374">
    <property type="protein sequence ID" value="WEX91120.1"/>
    <property type="molecule type" value="Genomic_DNA"/>
</dbReference>
<evidence type="ECO:0000256" key="1">
    <source>
        <dbReference type="SAM" id="MobiDB-lite"/>
    </source>
</evidence>
<protein>
    <submittedName>
        <fullName evidence="3">DUF5801 domain-containing protein</fullName>
    </submittedName>
</protein>
<proteinExistence type="predicted"/>
<feature type="region of interest" description="Disordered" evidence="1">
    <location>
        <begin position="465"/>
        <end position="490"/>
    </location>
</feature>
<feature type="domain" description="DUF5801" evidence="2">
    <location>
        <begin position="477"/>
        <end position="629"/>
    </location>
</feature>
<sequence>MAITLTPTGAFVVLDETDGLQNATATPSPPSPAGDADDNDILASSLPTAFSSRLITTYGLTVDEAALSGYNGANTGSNILTVSGATASSDFALTGANGVAFTDYETGATSTFSSGLFAVADDGTVTEVFLFTDPTNNNIVYGVAGNSGDDPIAFSIYLEEVKTAGSTTGAKMWTVIADGYTLAHNTDGSSVADHDDFLDLTNKLFVSAIGETEFSFASAPSGQNLFMMFGNTSLAILVTGEDPANQSAGQNVSNDGDTVNTGQGGGATTLGTEGQQIKAQKAMVVTFVTGANSDFLVPGLTPTEANLESNIAFSGYAQDVLGAEITISQMTPANVNTSATVEIQAFLTADGTGNNYIDNNALVNGDTGVGIESVSVIRAGVDITGTLGVAVTISGHTATITGVKDDDVIRYTTTDEHNRVLVRNDQPASGQGSNVSFDLGGFKITQVASDVEEIGSKVRFEDDGPDAVAKDVAGPTATLDESPLAPNGDGVNSVTISAATIAALFETPDFGEDGEGSVSYTLSGAAGAQTGLWLTGESAPADEILLVKVSDTVWEGRKGGGTGILAFTVSINGSTGEVTVTRSSATLEHTVDGSTAAAHDDALTMATTANLFVVQHLTDGDGDTDSATATNPLTIKFEDDGPDAAAKNVAGPTATLDESPAAPNGDGVNSVTITAATIAALFETPDFGADGQGSVSYTLSGIDGAQTGLWLTGESAPADEILLVKVSDTVWEGRKGGGVGTLAFTVSINGSTGEVTVTRSTATLEHTTDGSTAAAHDDALTMAATANLFVVQHITDGDGDTDSATAANPLAIKFEDDGPDAVAKNVAGPTATVDESPLSRDGVNSATIAAATIAALFEAPDFGADGQGSVSYTLSGTNGAQTGLWLTGESAAADEILLVKVSDTVWEGRKGGSGGILAFTVSIDGTTGEVTVTRSSATLEHTDDGSTVAQHDDALTLAATANLFAVQHVTDGDGDTDSATAANPLTIKFEDDGPTVTVENSSGSYAVGAQGTWNDNDPGSDGFASLSVNFDGYEIDDDGPVTVDTALTKTGAFTFDGSITDDFNGDGTDETVDFTLTFDPVNDSYAIEVTTPPCSVTTFSTANGSLDAGGPDPVRTLTVNSTDIVFFAVNALAPTTNGTPAKDAIADFLDDSEATIQGTAPFLSPAAMNVSTAGIGLADNLFEGNANAGIDGATTQGGKIDESFVVDPHVDVSSVKVIINDQTNGGYTPATEELFYRIYFTDGTVSAPVKVLAGDLTAAGKGLVSFTVGDPTGPNEIDAVQLLMGTGTIKVPTIEFTTSVTFNPEPLHLDFTAKLFDGDGDSSSDPFSIDLDATVV</sequence>
<organism evidence="3 4">
    <name type="scientific">Sinorhizobium garamanticum</name>
    <dbReference type="NCBI Taxonomy" id="680247"/>
    <lineage>
        <taxon>Bacteria</taxon>
        <taxon>Pseudomonadati</taxon>
        <taxon>Pseudomonadota</taxon>
        <taxon>Alphaproteobacteria</taxon>
        <taxon>Hyphomicrobiales</taxon>
        <taxon>Rhizobiaceae</taxon>
        <taxon>Sinorhizobium/Ensifer group</taxon>
        <taxon>Sinorhizobium</taxon>
    </lineage>
</organism>
<dbReference type="Pfam" id="PF19116">
    <property type="entry name" value="DUF5801"/>
    <property type="match status" value="3"/>
</dbReference>
<dbReference type="Proteomes" id="UP001229355">
    <property type="component" value="Chromosome 2"/>
</dbReference>
<feature type="domain" description="DUF5801" evidence="2">
    <location>
        <begin position="654"/>
        <end position="806"/>
    </location>
</feature>
<evidence type="ECO:0000259" key="2">
    <source>
        <dbReference type="Pfam" id="PF19116"/>
    </source>
</evidence>
<name>A0ABY8DNG5_9HYPH</name>
<dbReference type="RefSeq" id="WP_280663085.1">
    <property type="nucleotide sequence ID" value="NZ_CP120374.1"/>
</dbReference>
<evidence type="ECO:0000313" key="4">
    <source>
        <dbReference type="Proteomes" id="UP001229355"/>
    </source>
</evidence>
<reference evidence="3 4" key="1">
    <citation type="submission" date="2023-03" db="EMBL/GenBank/DDBJ databases">
        <authorList>
            <person name="Kaur S."/>
            <person name="Espinosa-Saiz D."/>
            <person name="Velazquez E."/>
            <person name="Menendez E."/>
            <person name="diCenzo G.C."/>
        </authorList>
    </citation>
    <scope>NUCLEOTIDE SEQUENCE [LARGE SCALE GENOMIC DNA]</scope>
    <source>
        <strain evidence="3 4">LMG 24692</strain>
    </source>
</reference>
<feature type="region of interest" description="Disordered" evidence="1">
    <location>
        <begin position="638"/>
        <end position="667"/>
    </location>
</feature>
<accession>A0ABY8DNG5</accession>
<keyword evidence="4" id="KW-1185">Reference proteome</keyword>
<gene>
    <name evidence="3" type="ORF">PZN02_004744</name>
</gene>
<feature type="domain" description="DUF5801" evidence="2">
    <location>
        <begin position="831"/>
        <end position="981"/>
    </location>
</feature>